<feature type="transmembrane region" description="Helical" evidence="2">
    <location>
        <begin position="71"/>
        <end position="94"/>
    </location>
</feature>
<comment type="caution">
    <text evidence="4">The sequence shown here is derived from an EMBL/GenBank/DDBJ whole genome shotgun (WGS) entry which is preliminary data.</text>
</comment>
<feature type="compositionally biased region" description="Polar residues" evidence="1">
    <location>
        <begin position="1"/>
        <end position="17"/>
    </location>
</feature>
<dbReference type="Pfam" id="PF03703">
    <property type="entry name" value="bPH_2"/>
    <property type="match status" value="2"/>
</dbReference>
<keyword evidence="2" id="KW-0812">Transmembrane</keyword>
<evidence type="ECO:0000313" key="4">
    <source>
        <dbReference type="EMBL" id="NLT79181.1"/>
    </source>
</evidence>
<evidence type="ECO:0000256" key="1">
    <source>
        <dbReference type="SAM" id="MobiDB-lite"/>
    </source>
</evidence>
<organism evidence="4 5">
    <name type="scientific">Bifidobacterium crudilactis</name>
    <dbReference type="NCBI Taxonomy" id="327277"/>
    <lineage>
        <taxon>Bacteria</taxon>
        <taxon>Bacillati</taxon>
        <taxon>Actinomycetota</taxon>
        <taxon>Actinomycetes</taxon>
        <taxon>Bifidobacteriales</taxon>
        <taxon>Bifidobacteriaceae</taxon>
        <taxon>Bifidobacterium</taxon>
    </lineage>
</organism>
<evidence type="ECO:0000256" key="2">
    <source>
        <dbReference type="SAM" id="Phobius"/>
    </source>
</evidence>
<keyword evidence="2" id="KW-1133">Transmembrane helix</keyword>
<dbReference type="AlphaFoldDB" id="A0A971CYB5"/>
<keyword evidence="2" id="KW-0472">Membrane</keyword>
<reference evidence="4" key="1">
    <citation type="journal article" date="2020" name="Biotechnol. Biofuels">
        <title>New insights from the biogas microbiome by comprehensive genome-resolved metagenomics of nearly 1600 species originating from multiple anaerobic digesters.</title>
        <authorList>
            <person name="Campanaro S."/>
            <person name="Treu L."/>
            <person name="Rodriguez-R L.M."/>
            <person name="Kovalovszki A."/>
            <person name="Ziels R.M."/>
            <person name="Maus I."/>
            <person name="Zhu X."/>
            <person name="Kougias P.G."/>
            <person name="Basile A."/>
            <person name="Luo G."/>
            <person name="Schluter A."/>
            <person name="Konstantinidis K.T."/>
            <person name="Angelidaki I."/>
        </authorList>
    </citation>
    <scope>NUCLEOTIDE SEQUENCE</scope>
    <source>
        <strain evidence="4">AS01afH2WH_6</strain>
    </source>
</reference>
<gene>
    <name evidence="4" type="ORF">GXW98_02700</name>
</gene>
<evidence type="ECO:0000259" key="3">
    <source>
        <dbReference type="Pfam" id="PF03703"/>
    </source>
</evidence>
<reference evidence="4" key="2">
    <citation type="submission" date="2020-01" db="EMBL/GenBank/DDBJ databases">
        <authorList>
            <person name="Campanaro S."/>
        </authorList>
    </citation>
    <scope>NUCLEOTIDE SEQUENCE</scope>
    <source>
        <strain evidence="4">AS01afH2WH_6</strain>
    </source>
</reference>
<protein>
    <submittedName>
        <fullName evidence="4">PH domain-containing protein</fullName>
    </submittedName>
</protein>
<dbReference type="PANTHER" id="PTHR34473:SF2">
    <property type="entry name" value="UPF0699 TRANSMEMBRANE PROTEIN YDBT"/>
    <property type="match status" value="1"/>
</dbReference>
<feature type="region of interest" description="Disordered" evidence="1">
    <location>
        <begin position="1"/>
        <end position="28"/>
    </location>
</feature>
<dbReference type="InterPro" id="IPR014529">
    <property type="entry name" value="UCP026631"/>
</dbReference>
<dbReference type="EMBL" id="JAAXZR010000012">
    <property type="protein sequence ID" value="NLT79181.1"/>
    <property type="molecule type" value="Genomic_DNA"/>
</dbReference>
<feature type="transmembrane region" description="Helical" evidence="2">
    <location>
        <begin position="226"/>
        <end position="247"/>
    </location>
</feature>
<evidence type="ECO:0000313" key="5">
    <source>
        <dbReference type="Proteomes" id="UP000767327"/>
    </source>
</evidence>
<proteinExistence type="predicted"/>
<dbReference type="InterPro" id="IPR005182">
    <property type="entry name" value="YdbS-like_PH"/>
</dbReference>
<feature type="transmembrane region" description="Helical" evidence="2">
    <location>
        <begin position="267"/>
        <end position="291"/>
    </location>
</feature>
<name>A0A971CYB5_9BIFI</name>
<dbReference type="PIRSF" id="PIRSF026631">
    <property type="entry name" value="UCP026631"/>
    <property type="match status" value="1"/>
</dbReference>
<dbReference type="Proteomes" id="UP000767327">
    <property type="component" value="Unassembled WGS sequence"/>
</dbReference>
<dbReference type="RefSeq" id="WP_273172866.1">
    <property type="nucleotide sequence ID" value="NZ_JAAXZR010000012.1"/>
</dbReference>
<sequence>MTAPTMQFAHSEQSGQGNPADEDSREHQPQGRWRLLHPLVLVEDAISGVKSSVSLIIAAGVVVFRFDLPSWAIWALGAAIVACACVIAPLLGYFSTRYRLTGESVEYHTGILVRKRNIIAYSHIHAVSSDEPFYYKPFSVVKLTVASAGNVAADMVLKAVPSDVQYELERLRGVPGSSGPGLATAQGRLAGEGASAVDTVSRDGAGTVEPAWEQGTRLYRASTSDILLYALTDLRFLAAVLALLGLLDRVRDLLSDRLFDEAASKVTGFLSGGAFVVIVLGLLLVLAIMLASVVNSMMQFYGFEVWRRQDDLVIERGLLTRRKVTIPMDRIQSVGIHQSVMRRILHLSSVTLSLSASHGEDDDGDNTSINLLPVIKQRAVIAELAGILPQWDIPEAEVERTGRGLMRFLLVVPVSCTVIGTLAASAVATVTRERMMLLWMLLPLAAGLLWCFFRWMKGRNEGFQLLDEQRIIVSGARGFALFWVVTRRSRIQSVERRTTVLRQRRGVEGMTMPLFVFAGESELRFSAIREDRAAKLQEWAMRIPD</sequence>
<feature type="domain" description="YdbS-like PH" evidence="3">
    <location>
        <begin position="302"/>
        <end position="367"/>
    </location>
</feature>
<feature type="domain" description="YdbS-like PH" evidence="3">
    <location>
        <begin position="93"/>
        <end position="152"/>
    </location>
</feature>
<feature type="transmembrane region" description="Helical" evidence="2">
    <location>
        <begin position="436"/>
        <end position="456"/>
    </location>
</feature>
<accession>A0A971CYB5</accession>
<feature type="transmembrane region" description="Helical" evidence="2">
    <location>
        <begin position="408"/>
        <end position="430"/>
    </location>
</feature>
<dbReference type="PANTHER" id="PTHR34473">
    <property type="entry name" value="UPF0699 TRANSMEMBRANE PROTEIN YDBS"/>
    <property type="match status" value="1"/>
</dbReference>